<reference evidence="2" key="2">
    <citation type="submission" date="2020-09" db="EMBL/GenBank/DDBJ databases">
        <authorList>
            <person name="Sun Q."/>
            <person name="Kim S."/>
        </authorList>
    </citation>
    <scope>NUCLEOTIDE SEQUENCE</scope>
    <source>
        <strain evidence="2">KCTC 23430</strain>
    </source>
</reference>
<feature type="transmembrane region" description="Helical" evidence="1">
    <location>
        <begin position="7"/>
        <end position="25"/>
    </location>
</feature>
<comment type="caution">
    <text evidence="2">The sequence shown here is derived from an EMBL/GenBank/DDBJ whole genome shotgun (WGS) entry which is preliminary data.</text>
</comment>
<dbReference type="RefSeq" id="WP_189475934.1">
    <property type="nucleotide sequence ID" value="NZ_BMYM01000001.1"/>
</dbReference>
<organism evidence="2 3">
    <name type="scientific">Parahalioglobus pacificus</name>
    <dbReference type="NCBI Taxonomy" id="930806"/>
    <lineage>
        <taxon>Bacteria</taxon>
        <taxon>Pseudomonadati</taxon>
        <taxon>Pseudomonadota</taxon>
        <taxon>Gammaproteobacteria</taxon>
        <taxon>Cellvibrionales</taxon>
        <taxon>Halieaceae</taxon>
        <taxon>Parahalioglobus</taxon>
    </lineage>
</organism>
<feature type="transmembrane region" description="Helical" evidence="1">
    <location>
        <begin position="31"/>
        <end position="53"/>
    </location>
</feature>
<keyword evidence="1" id="KW-1133">Transmembrane helix</keyword>
<reference evidence="2" key="1">
    <citation type="journal article" date="2014" name="Int. J. Syst. Evol. Microbiol.">
        <title>Complete genome sequence of Corynebacterium casei LMG S-19264T (=DSM 44701T), isolated from a smear-ripened cheese.</title>
        <authorList>
            <consortium name="US DOE Joint Genome Institute (JGI-PGF)"/>
            <person name="Walter F."/>
            <person name="Albersmeier A."/>
            <person name="Kalinowski J."/>
            <person name="Ruckert C."/>
        </authorList>
    </citation>
    <scope>NUCLEOTIDE SEQUENCE</scope>
    <source>
        <strain evidence="2">KCTC 23430</strain>
    </source>
</reference>
<protein>
    <submittedName>
        <fullName evidence="2">Uncharacterized protein</fullName>
    </submittedName>
</protein>
<keyword evidence="3" id="KW-1185">Reference proteome</keyword>
<dbReference type="EMBL" id="BMYM01000001">
    <property type="protein sequence ID" value="GHD29925.1"/>
    <property type="molecule type" value="Genomic_DNA"/>
</dbReference>
<gene>
    <name evidence="2" type="ORF">GCM10007053_11160</name>
</gene>
<evidence type="ECO:0000313" key="2">
    <source>
        <dbReference type="EMBL" id="GHD29925.1"/>
    </source>
</evidence>
<proteinExistence type="predicted"/>
<name>A0A919CJ89_9GAMM</name>
<dbReference type="Proteomes" id="UP000644693">
    <property type="component" value="Unassembled WGS sequence"/>
</dbReference>
<sequence>MSNTARVLALLVSAAMFVFSSWVYINTGDWVAAFFALASVAYAFFFFSFGGGFRGS</sequence>
<accession>A0A919CJ89</accession>
<keyword evidence="1" id="KW-0812">Transmembrane</keyword>
<dbReference type="AlphaFoldDB" id="A0A919CJ89"/>
<keyword evidence="1" id="KW-0472">Membrane</keyword>
<evidence type="ECO:0000256" key="1">
    <source>
        <dbReference type="SAM" id="Phobius"/>
    </source>
</evidence>
<evidence type="ECO:0000313" key="3">
    <source>
        <dbReference type="Proteomes" id="UP000644693"/>
    </source>
</evidence>